<dbReference type="InterPro" id="IPR037171">
    <property type="entry name" value="NagB/RpiA_transferase-like"/>
</dbReference>
<evidence type="ECO:0000313" key="7">
    <source>
        <dbReference type="Proteomes" id="UP000288490"/>
    </source>
</evidence>
<evidence type="ECO:0000313" key="6">
    <source>
        <dbReference type="EMBL" id="RST95323.1"/>
    </source>
</evidence>
<comment type="caution">
    <text evidence="6">The sequence shown here is derived from an EMBL/GenBank/DDBJ whole genome shotgun (WGS) entry which is preliminary data.</text>
</comment>
<evidence type="ECO:0000259" key="5">
    <source>
        <dbReference type="Pfam" id="PF04198"/>
    </source>
</evidence>
<reference evidence="6 7" key="1">
    <citation type="submission" date="2017-05" db="EMBL/GenBank/DDBJ databases">
        <title>Vagococcus spp. assemblies.</title>
        <authorList>
            <person name="Gulvik C.A."/>
        </authorList>
    </citation>
    <scope>NUCLEOTIDE SEQUENCE [LARGE SCALE GENOMIC DNA]</scope>
    <source>
        <strain evidence="6 7">SS1994</strain>
    </source>
</reference>
<proteinExistence type="inferred from homology"/>
<dbReference type="Gene3D" id="3.40.50.1360">
    <property type="match status" value="1"/>
</dbReference>
<dbReference type="OrthoDB" id="58802at2"/>
<dbReference type="AlphaFoldDB" id="A0A429ZNP7"/>
<dbReference type="InterPro" id="IPR051054">
    <property type="entry name" value="SorC_transcr_regulators"/>
</dbReference>
<keyword evidence="2" id="KW-0805">Transcription regulation</keyword>
<keyword evidence="4" id="KW-0804">Transcription</keyword>
<dbReference type="PANTHER" id="PTHR34294:SF1">
    <property type="entry name" value="TRANSCRIPTIONAL REGULATOR LSRR"/>
    <property type="match status" value="1"/>
</dbReference>
<accession>A0A429ZNP7</accession>
<keyword evidence="3 6" id="KW-0238">DNA-binding</keyword>
<protein>
    <submittedName>
        <fullName evidence="6">DNA-binding transcriptional regulator</fullName>
    </submittedName>
</protein>
<dbReference type="SUPFAM" id="SSF100950">
    <property type="entry name" value="NagB/RpiA/CoA transferase-like"/>
    <property type="match status" value="1"/>
</dbReference>
<dbReference type="GO" id="GO:0003677">
    <property type="term" value="F:DNA binding"/>
    <property type="evidence" value="ECO:0007669"/>
    <property type="project" value="UniProtKB-KW"/>
</dbReference>
<dbReference type="GO" id="GO:0030246">
    <property type="term" value="F:carbohydrate binding"/>
    <property type="evidence" value="ECO:0007669"/>
    <property type="project" value="InterPro"/>
</dbReference>
<organism evidence="6 7">
    <name type="scientific">Vagococcus bubulae</name>
    <dbReference type="NCBI Taxonomy" id="1977868"/>
    <lineage>
        <taxon>Bacteria</taxon>
        <taxon>Bacillati</taxon>
        <taxon>Bacillota</taxon>
        <taxon>Bacilli</taxon>
        <taxon>Lactobacillales</taxon>
        <taxon>Enterococcaceae</taxon>
        <taxon>Vagococcus</taxon>
    </lineage>
</organism>
<dbReference type="EMBL" id="NGJT01000004">
    <property type="protein sequence ID" value="RST95323.1"/>
    <property type="molecule type" value="Genomic_DNA"/>
</dbReference>
<evidence type="ECO:0000256" key="2">
    <source>
        <dbReference type="ARBA" id="ARBA00023015"/>
    </source>
</evidence>
<sequence>MTMEKNDINQLMINLAKDYYIEDIPITTLTEKYELSRYKILKHLNDAKEQGIITINIQAPYERNYELERLLGSMFNTSFFILKENEDLTNSNYYFWKFSAEIIEDYIIQSNVVSLSWGDSIYQIIEQFKPAITENLVFTQFVGEIGKYHSLAGSTRLVQKAAAKFEANYLTLTAPLYIINNQARELLALEPLLQKTLITAEKSDIILTAVATPASITSVDSWNQNKHLLFGDSFNQTCGFAYGRPFDQYGHFLNLENDKTFGLSLEQIFQIPKRICVNNNKFKTGALIGALRGNFFTHMFLNEKSALSILDQLDR</sequence>
<dbReference type="PANTHER" id="PTHR34294">
    <property type="entry name" value="TRANSCRIPTIONAL REGULATOR-RELATED"/>
    <property type="match status" value="1"/>
</dbReference>
<feature type="domain" description="Sugar-binding" evidence="5">
    <location>
        <begin position="62"/>
        <end position="310"/>
    </location>
</feature>
<name>A0A429ZNP7_9ENTE</name>
<comment type="similarity">
    <text evidence="1">Belongs to the SorC transcriptional regulatory family.</text>
</comment>
<keyword evidence="7" id="KW-1185">Reference proteome</keyword>
<evidence type="ECO:0000256" key="1">
    <source>
        <dbReference type="ARBA" id="ARBA00010466"/>
    </source>
</evidence>
<gene>
    <name evidence="6" type="ORF">CBF36_03570</name>
</gene>
<evidence type="ECO:0000256" key="4">
    <source>
        <dbReference type="ARBA" id="ARBA00023163"/>
    </source>
</evidence>
<dbReference type="InterPro" id="IPR007324">
    <property type="entry name" value="Sugar-bd_dom_put"/>
</dbReference>
<dbReference type="Gene3D" id="1.10.10.60">
    <property type="entry name" value="Homeodomain-like"/>
    <property type="match status" value="1"/>
</dbReference>
<dbReference type="Proteomes" id="UP000288490">
    <property type="component" value="Unassembled WGS sequence"/>
</dbReference>
<evidence type="ECO:0000256" key="3">
    <source>
        <dbReference type="ARBA" id="ARBA00023125"/>
    </source>
</evidence>
<dbReference type="Pfam" id="PF04198">
    <property type="entry name" value="Sugar-bind"/>
    <property type="match status" value="1"/>
</dbReference>